<protein>
    <submittedName>
        <fullName evidence="9">Peptide ABC transporter permease</fullName>
    </submittedName>
</protein>
<dbReference type="PANTHER" id="PTHR30489">
    <property type="entry name" value="LIPOPROTEIN-RELEASING SYSTEM TRANSMEMBRANE PROTEIN LOLE"/>
    <property type="match status" value="1"/>
</dbReference>
<evidence type="ECO:0000256" key="5">
    <source>
        <dbReference type="ARBA" id="ARBA00022989"/>
    </source>
</evidence>
<feature type="transmembrane region" description="Helical" evidence="7">
    <location>
        <begin position="653"/>
        <end position="676"/>
    </location>
</feature>
<keyword evidence="3" id="KW-1003">Cell membrane</keyword>
<accession>A0ABM7WPP7</accession>
<dbReference type="RefSeq" id="WP_248357967.1">
    <property type="nucleotide sequence ID" value="NZ_AP025591.1"/>
</dbReference>
<dbReference type="PROSITE" id="PS51257">
    <property type="entry name" value="PROKAR_LIPOPROTEIN"/>
    <property type="match status" value="1"/>
</dbReference>
<organism evidence="9 10">
    <name type="scientific">Anaeromyxobacter oryzae</name>
    <dbReference type="NCBI Taxonomy" id="2918170"/>
    <lineage>
        <taxon>Bacteria</taxon>
        <taxon>Pseudomonadati</taxon>
        <taxon>Myxococcota</taxon>
        <taxon>Myxococcia</taxon>
        <taxon>Myxococcales</taxon>
        <taxon>Cystobacterineae</taxon>
        <taxon>Anaeromyxobacteraceae</taxon>
        <taxon>Anaeromyxobacter</taxon>
    </lineage>
</organism>
<dbReference type="InterPro" id="IPR051447">
    <property type="entry name" value="Lipoprotein-release_system"/>
</dbReference>
<keyword evidence="6 7" id="KW-0472">Membrane</keyword>
<dbReference type="Pfam" id="PF02687">
    <property type="entry name" value="FtsX"/>
    <property type="match status" value="2"/>
</dbReference>
<name>A0ABM7WPP7_9BACT</name>
<keyword evidence="4 7" id="KW-0812">Transmembrane</keyword>
<comment type="similarity">
    <text evidence="2">Belongs to the ABC-4 integral membrane protein family. LolC/E subfamily.</text>
</comment>
<gene>
    <name evidence="9" type="ORF">AMOR_04330</name>
</gene>
<proteinExistence type="inferred from homology"/>
<evidence type="ECO:0000256" key="4">
    <source>
        <dbReference type="ARBA" id="ARBA00022692"/>
    </source>
</evidence>
<evidence type="ECO:0000313" key="10">
    <source>
        <dbReference type="Proteomes" id="UP001162891"/>
    </source>
</evidence>
<feature type="domain" description="ABC3 transporter permease C-terminal" evidence="8">
    <location>
        <begin position="268"/>
        <end position="388"/>
    </location>
</feature>
<evidence type="ECO:0000256" key="3">
    <source>
        <dbReference type="ARBA" id="ARBA00022475"/>
    </source>
</evidence>
<feature type="transmembrane region" description="Helical" evidence="7">
    <location>
        <begin position="311"/>
        <end position="337"/>
    </location>
</feature>
<dbReference type="InterPro" id="IPR003838">
    <property type="entry name" value="ABC3_permease_C"/>
</dbReference>
<evidence type="ECO:0000256" key="1">
    <source>
        <dbReference type="ARBA" id="ARBA00004651"/>
    </source>
</evidence>
<sequence length="786" mass="82557">MTALDHKAWHDLARMRGQAIAVAALVACAMAAWVTTALTERAMVGTRDAYYARERFADVFASARRAPESVAARLAAVPGVAEVETRVVSAGRIELPSGSTARGVFVSLPDLAPPRLNRLHVRAGRALLPDEHGAALVTEGFAEANRLVPGDDISAVVNGRRERLRVVGVALSPEYVYAIGQGMVFPDDRSFGVFWMARTDLGAAAGLEGAFNAAALRLAPGASEPAVIAAVDRILEPWGGAGAYGRGDQISHRFLSDEIGQLRAMSVVVPAIFGGIAAFLLSVIVSRLVAAQRQQIGMLKAIGYSDAAVALHYAKLVGAIVIAGAVLGAVAGAGLGRGLARMYASFYRFPFLVYEDAASVIAVGAGLSLLAAMAGVASAVRRAARLPPAEAMRPEPPARFRATRLDRLALVQRLPPAWKMIVRNLSRRPVRAALSTVGIACAVAVIVVAGAMDDALAHLLKVQFEQARREDAIVVFSDPTGRDALFELRAIPGVRALEPYRHVPATLRNGARSYRIEVAGLEPGGKLWRLVDVRERTVPVPPTGLVLSTQLARILAVEPGDTVIAEVHEGRRPVLSLRVVALVDDFVGVAATTSLAALDDALQEGPLASGALLTLDPGTEAAVEARLSARPRVAGVTLASTFRRAMEDVVARFMGGVVAVLIGFALVLAGGVLYNAARVAHAERERELATLRVLGFGVGEAWRILAGELAVLVAAAVPLGMALGVGLVALSSSAMTSDLFRLPVVVGLGTWAMSTGTVLAAAAVLILLARRWVARADLVEVLKARE</sequence>
<comment type="subcellular location">
    <subcellularLocation>
        <location evidence="1">Cell membrane</location>
        <topology evidence="1">Multi-pass membrane protein</topology>
    </subcellularLocation>
</comment>
<evidence type="ECO:0000313" key="9">
    <source>
        <dbReference type="EMBL" id="BDG01437.1"/>
    </source>
</evidence>
<dbReference type="EMBL" id="AP025591">
    <property type="protein sequence ID" value="BDG01437.1"/>
    <property type="molecule type" value="Genomic_DNA"/>
</dbReference>
<feature type="transmembrane region" description="Helical" evidence="7">
    <location>
        <begin position="742"/>
        <end position="768"/>
    </location>
</feature>
<evidence type="ECO:0000256" key="7">
    <source>
        <dbReference type="SAM" id="Phobius"/>
    </source>
</evidence>
<feature type="transmembrane region" description="Helical" evidence="7">
    <location>
        <begin position="432"/>
        <end position="452"/>
    </location>
</feature>
<reference evidence="10" key="1">
    <citation type="journal article" date="2022" name="Int. J. Syst. Evol. Microbiol.">
        <title>Anaeromyxobacter oryzae sp. nov., Anaeromyxobacter diazotrophicus sp. nov. and Anaeromyxobacter paludicola sp. nov., isolated from paddy soils.</title>
        <authorList>
            <person name="Itoh H."/>
            <person name="Xu Z."/>
            <person name="Mise K."/>
            <person name="Masuda Y."/>
            <person name="Ushijima N."/>
            <person name="Hayakawa C."/>
            <person name="Shiratori Y."/>
            <person name="Senoo K."/>
        </authorList>
    </citation>
    <scope>NUCLEOTIDE SEQUENCE [LARGE SCALE GENOMIC DNA]</scope>
    <source>
        <strain evidence="10">Red232</strain>
    </source>
</reference>
<evidence type="ECO:0000256" key="6">
    <source>
        <dbReference type="ARBA" id="ARBA00023136"/>
    </source>
</evidence>
<feature type="transmembrane region" description="Helical" evidence="7">
    <location>
        <begin position="357"/>
        <end position="380"/>
    </location>
</feature>
<evidence type="ECO:0000256" key="2">
    <source>
        <dbReference type="ARBA" id="ARBA00005236"/>
    </source>
</evidence>
<dbReference type="Proteomes" id="UP001162891">
    <property type="component" value="Chromosome"/>
</dbReference>
<keyword evidence="5 7" id="KW-1133">Transmembrane helix</keyword>
<keyword evidence="10" id="KW-1185">Reference proteome</keyword>
<dbReference type="PANTHER" id="PTHR30489:SF0">
    <property type="entry name" value="LIPOPROTEIN-RELEASING SYSTEM TRANSMEMBRANE PROTEIN LOLE"/>
    <property type="match status" value="1"/>
</dbReference>
<feature type="domain" description="ABC3 transporter permease C-terminal" evidence="8">
    <location>
        <begin position="660"/>
        <end position="771"/>
    </location>
</feature>
<feature type="transmembrane region" description="Helical" evidence="7">
    <location>
        <begin position="709"/>
        <end position="730"/>
    </location>
</feature>
<evidence type="ECO:0000259" key="8">
    <source>
        <dbReference type="Pfam" id="PF02687"/>
    </source>
</evidence>
<feature type="transmembrane region" description="Helical" evidence="7">
    <location>
        <begin position="267"/>
        <end position="290"/>
    </location>
</feature>